<name>A0A8I2ZZJ5_VERLO</name>
<dbReference type="OrthoDB" id="10412030at2759"/>
<evidence type="ECO:0000256" key="2">
    <source>
        <dbReference type="SAM" id="SignalP"/>
    </source>
</evidence>
<keyword evidence="2" id="KW-0732">Signal</keyword>
<evidence type="ECO:0000313" key="4">
    <source>
        <dbReference type="Proteomes" id="UP000689129"/>
    </source>
</evidence>
<reference evidence="3" key="1">
    <citation type="journal article" date="2021" name="Mol. Plant Pathol.">
        <title>A 20-kb lineage-specific genomic region tames virulence in pathogenic amphidiploid Verticillium longisporum.</title>
        <authorList>
            <person name="Harting R."/>
            <person name="Starke J."/>
            <person name="Kusch H."/>
            <person name="Poggeler S."/>
            <person name="Maurus I."/>
            <person name="Schluter R."/>
            <person name="Landesfeind M."/>
            <person name="Bulla I."/>
            <person name="Nowrousian M."/>
            <person name="de Jonge R."/>
            <person name="Stahlhut G."/>
            <person name="Hoff K.J."/>
            <person name="Asshauer K.P."/>
            <person name="Thurmer A."/>
            <person name="Stanke M."/>
            <person name="Daniel R."/>
            <person name="Morgenstern B."/>
            <person name="Thomma B.P.H.J."/>
            <person name="Kronstad J.W."/>
            <person name="Braus-Stromeyer S.A."/>
            <person name="Braus G.H."/>
        </authorList>
    </citation>
    <scope>NUCLEOTIDE SEQUENCE</scope>
    <source>
        <strain evidence="3">Vl32</strain>
    </source>
</reference>
<comment type="caution">
    <text evidence="3">The sequence shown here is derived from an EMBL/GenBank/DDBJ whole genome shotgun (WGS) entry which is preliminary data.</text>
</comment>
<sequence length="321" mass="34587">MKVNTLVLVAACALAQTVAGGPIPPPSKVPSAANTTTPAIPATPATPSESKELPFLTTLKSSKKLQDSILPKIGSNIDLGKANTMQDLINQLSDAELARLTAVFNKQDMARLSTSGFAEADLAKLASLPAPAPAPAPVPAPAPAPAPAPVPATFLSAPETDKEKFVKDSKDFSAALAELFEEAGNDKEEEVIFDSVLSFLGLEVDDVFDAAKVEVALLGKMSQDVVKDIPSSENGREAAIVKRGEPKAKGKEICPYDHEDLSGCQRREAHEGHKELYEEAVRDLAQWERDYKEQEEGMQRLFEKEDRLEREAMEKAKKKAD</sequence>
<accession>A0A8I2ZZJ5</accession>
<evidence type="ECO:0000256" key="1">
    <source>
        <dbReference type="SAM" id="MobiDB-lite"/>
    </source>
</evidence>
<feature type="signal peptide" evidence="2">
    <location>
        <begin position="1"/>
        <end position="20"/>
    </location>
</feature>
<feature type="region of interest" description="Disordered" evidence="1">
    <location>
        <begin position="20"/>
        <end position="51"/>
    </location>
</feature>
<protein>
    <submittedName>
        <fullName evidence="3">Uncharacterized protein</fullName>
    </submittedName>
</protein>
<dbReference type="AlphaFoldDB" id="A0A8I2ZZJ5"/>
<dbReference type="EMBL" id="JAEMWZ010000035">
    <property type="protein sequence ID" value="KAG7141177.1"/>
    <property type="molecule type" value="Genomic_DNA"/>
</dbReference>
<feature type="region of interest" description="Disordered" evidence="1">
    <location>
        <begin position="295"/>
        <end position="321"/>
    </location>
</feature>
<organism evidence="3 4">
    <name type="scientific">Verticillium longisporum</name>
    <name type="common">Verticillium dahliae var. longisporum</name>
    <dbReference type="NCBI Taxonomy" id="100787"/>
    <lineage>
        <taxon>Eukaryota</taxon>
        <taxon>Fungi</taxon>
        <taxon>Dikarya</taxon>
        <taxon>Ascomycota</taxon>
        <taxon>Pezizomycotina</taxon>
        <taxon>Sordariomycetes</taxon>
        <taxon>Hypocreomycetidae</taxon>
        <taxon>Glomerellales</taxon>
        <taxon>Plectosphaerellaceae</taxon>
        <taxon>Verticillium</taxon>
    </lineage>
</organism>
<evidence type="ECO:0000313" key="3">
    <source>
        <dbReference type="EMBL" id="KAG7141177.1"/>
    </source>
</evidence>
<proteinExistence type="predicted"/>
<feature type="chain" id="PRO_5034363442" evidence="2">
    <location>
        <begin position="21"/>
        <end position="321"/>
    </location>
</feature>
<dbReference type="Proteomes" id="UP000689129">
    <property type="component" value="Unassembled WGS sequence"/>
</dbReference>
<gene>
    <name evidence="3" type="ORF">HYQ45_002160</name>
</gene>
<feature type="compositionally biased region" description="Low complexity" evidence="1">
    <location>
        <begin position="30"/>
        <end position="47"/>
    </location>
</feature>